<accession>A0A067JVT1</accession>
<sequence length="56" mass="5719">MQALKNISGSSTANANGGNANGGSKVKSLLMDGVVKVLDSTDPNYKKGNFAWGFTG</sequence>
<evidence type="ECO:0000256" key="1">
    <source>
        <dbReference type="SAM" id="MobiDB-lite"/>
    </source>
</evidence>
<feature type="compositionally biased region" description="Low complexity" evidence="1">
    <location>
        <begin position="8"/>
        <end position="22"/>
    </location>
</feature>
<gene>
    <name evidence="2" type="ORF">JCGZ_19484</name>
</gene>
<dbReference type="AlphaFoldDB" id="A0A067JVT1"/>
<evidence type="ECO:0000313" key="3">
    <source>
        <dbReference type="Proteomes" id="UP000027138"/>
    </source>
</evidence>
<keyword evidence="3" id="KW-1185">Reference proteome</keyword>
<name>A0A067JVT1_JATCU</name>
<dbReference type="Proteomes" id="UP000027138">
    <property type="component" value="Unassembled WGS sequence"/>
</dbReference>
<protein>
    <submittedName>
        <fullName evidence="2">Uncharacterized protein</fullName>
    </submittedName>
</protein>
<reference evidence="2 3" key="1">
    <citation type="journal article" date="2014" name="PLoS ONE">
        <title>Global Analysis of Gene Expression Profiles in Physic Nut (Jatropha curcas L.) Seedlings Exposed to Salt Stress.</title>
        <authorList>
            <person name="Zhang L."/>
            <person name="Zhang C."/>
            <person name="Wu P."/>
            <person name="Chen Y."/>
            <person name="Li M."/>
            <person name="Jiang H."/>
            <person name="Wu G."/>
        </authorList>
    </citation>
    <scope>NUCLEOTIDE SEQUENCE [LARGE SCALE GENOMIC DNA]</scope>
    <source>
        <strain evidence="3">cv. GZQX0401</strain>
        <tissue evidence="2">Young leaves</tissue>
    </source>
</reference>
<feature type="region of interest" description="Disordered" evidence="1">
    <location>
        <begin position="1"/>
        <end position="22"/>
    </location>
</feature>
<organism evidence="2 3">
    <name type="scientific">Jatropha curcas</name>
    <name type="common">Barbados nut</name>
    <dbReference type="NCBI Taxonomy" id="180498"/>
    <lineage>
        <taxon>Eukaryota</taxon>
        <taxon>Viridiplantae</taxon>
        <taxon>Streptophyta</taxon>
        <taxon>Embryophyta</taxon>
        <taxon>Tracheophyta</taxon>
        <taxon>Spermatophyta</taxon>
        <taxon>Magnoliopsida</taxon>
        <taxon>eudicotyledons</taxon>
        <taxon>Gunneridae</taxon>
        <taxon>Pentapetalae</taxon>
        <taxon>rosids</taxon>
        <taxon>fabids</taxon>
        <taxon>Malpighiales</taxon>
        <taxon>Euphorbiaceae</taxon>
        <taxon>Crotonoideae</taxon>
        <taxon>Jatropheae</taxon>
        <taxon>Jatropha</taxon>
    </lineage>
</organism>
<dbReference type="EMBL" id="KK914783">
    <property type="protein sequence ID" value="KDP28076.1"/>
    <property type="molecule type" value="Genomic_DNA"/>
</dbReference>
<evidence type="ECO:0000313" key="2">
    <source>
        <dbReference type="EMBL" id="KDP28076.1"/>
    </source>
</evidence>
<proteinExistence type="predicted"/>